<gene>
    <name evidence="2" type="ORF">OJ252_639</name>
</gene>
<dbReference type="PANTHER" id="PTHR10953:SF162">
    <property type="entry name" value="SUMO-ACTIVATING ENZYME SUBUNIT 1"/>
    <property type="match status" value="1"/>
</dbReference>
<comment type="caution">
    <text evidence="2">The sequence shown here is derived from an EMBL/GenBank/DDBJ whole genome shotgun (WGS) entry which is preliminary data.</text>
</comment>
<dbReference type="PANTHER" id="PTHR10953">
    <property type="entry name" value="UBIQUITIN-ACTIVATING ENZYME E1"/>
    <property type="match status" value="1"/>
</dbReference>
<organism evidence="2 3">
    <name type="scientific">Cryptosporidium canis</name>
    <dbReference type="NCBI Taxonomy" id="195482"/>
    <lineage>
        <taxon>Eukaryota</taxon>
        <taxon>Sar</taxon>
        <taxon>Alveolata</taxon>
        <taxon>Apicomplexa</taxon>
        <taxon>Conoidasida</taxon>
        <taxon>Coccidia</taxon>
        <taxon>Eucoccidiorida</taxon>
        <taxon>Eimeriorina</taxon>
        <taxon>Cryptosporidiidae</taxon>
        <taxon>Cryptosporidium</taxon>
    </lineage>
</organism>
<reference evidence="2" key="1">
    <citation type="submission" date="2022-10" db="EMBL/GenBank/DDBJ databases">
        <title>Adaptive evolution leads to modifications in subtelomeric GC content in a zoonotic Cryptosporidium species.</title>
        <authorList>
            <person name="Li J."/>
            <person name="Feng Y."/>
            <person name="Xiao L."/>
        </authorList>
    </citation>
    <scope>NUCLEOTIDE SEQUENCE</scope>
    <source>
        <strain evidence="2">25894</strain>
    </source>
</reference>
<evidence type="ECO:0000259" key="1">
    <source>
        <dbReference type="Pfam" id="PF00899"/>
    </source>
</evidence>
<dbReference type="Gene3D" id="3.40.50.720">
    <property type="entry name" value="NAD(P)-binding Rossmann-like Domain"/>
    <property type="match status" value="1"/>
</dbReference>
<dbReference type="Proteomes" id="UP001071777">
    <property type="component" value="Unassembled WGS sequence"/>
</dbReference>
<keyword evidence="3" id="KW-1185">Reference proteome</keyword>
<dbReference type="InterPro" id="IPR035985">
    <property type="entry name" value="Ubiquitin-activating_enz"/>
</dbReference>
<protein>
    <recommendedName>
        <fullName evidence="1">THIF-type NAD/FAD binding fold domain-containing protein</fullName>
    </recommendedName>
</protein>
<name>A0ABQ8PB08_9CRYT</name>
<dbReference type="InterPro" id="IPR000594">
    <property type="entry name" value="ThiF_NAD_FAD-bd"/>
</dbReference>
<sequence>MLSEDEVAIYDRQIRLWGSQAQKKLMNSELLVLGLSPINFELIKNIVLAGIKVAVWDNTITRICDLTCNFLLEDEDIGKKRTVCIDKFKEMNPLTKIYIADENEGDVELLCGSCLSSTNYNGIVISLDEEVQIVKAKNISEKYYSRDTFVAFSISIGTRIFLFFNNSSISFNEILELELEDFKKILRLINKLHPYILITLCLIRERYQKTTINRTESHELQNILTEIKTTPNIDYEKAFELYKTFNDTWGKTISPVASIGGGLLCQEVTKFCIHGVGEYFCCIFDMELCEAVIASVKK</sequence>
<accession>A0ABQ8PB08</accession>
<dbReference type="SUPFAM" id="SSF69572">
    <property type="entry name" value="Activating enzymes of the ubiquitin-like proteins"/>
    <property type="match status" value="1"/>
</dbReference>
<evidence type="ECO:0000313" key="2">
    <source>
        <dbReference type="EMBL" id="KAJ1614505.1"/>
    </source>
</evidence>
<proteinExistence type="predicted"/>
<dbReference type="Pfam" id="PF00899">
    <property type="entry name" value="ThiF"/>
    <property type="match status" value="1"/>
</dbReference>
<feature type="domain" description="THIF-type NAD/FAD binding fold" evidence="1">
    <location>
        <begin position="10"/>
        <end position="101"/>
    </location>
</feature>
<evidence type="ECO:0000313" key="3">
    <source>
        <dbReference type="Proteomes" id="UP001071777"/>
    </source>
</evidence>
<dbReference type="EMBL" id="JAPCXB010000021">
    <property type="protein sequence ID" value="KAJ1614505.1"/>
    <property type="molecule type" value="Genomic_DNA"/>
</dbReference>
<dbReference type="InterPro" id="IPR045886">
    <property type="entry name" value="ThiF/MoeB/HesA"/>
</dbReference>